<dbReference type="Proteomes" id="UP000596661">
    <property type="component" value="Chromosome 8"/>
</dbReference>
<proteinExistence type="predicted"/>
<dbReference type="EnsemblPlants" id="evm.model.08.1478">
    <property type="protein sequence ID" value="cds.evm.model.08.1478"/>
    <property type="gene ID" value="evm.TU.08.1478"/>
</dbReference>
<feature type="region of interest" description="Disordered" evidence="1">
    <location>
        <begin position="144"/>
        <end position="182"/>
    </location>
</feature>
<accession>A0A803Q8T6</accession>
<protein>
    <submittedName>
        <fullName evidence="2">Uncharacterized protein</fullName>
    </submittedName>
</protein>
<dbReference type="EMBL" id="UZAU01000713">
    <property type="status" value="NOT_ANNOTATED_CDS"/>
    <property type="molecule type" value="Genomic_DNA"/>
</dbReference>
<keyword evidence="3" id="KW-1185">Reference proteome</keyword>
<feature type="region of interest" description="Disordered" evidence="1">
    <location>
        <begin position="214"/>
        <end position="269"/>
    </location>
</feature>
<dbReference type="Gramene" id="evm.model.08.1478">
    <property type="protein sequence ID" value="cds.evm.model.08.1478"/>
    <property type="gene ID" value="evm.TU.08.1478"/>
</dbReference>
<feature type="compositionally biased region" description="Gly residues" evidence="1">
    <location>
        <begin position="170"/>
        <end position="181"/>
    </location>
</feature>
<organism evidence="2 3">
    <name type="scientific">Cannabis sativa</name>
    <name type="common">Hemp</name>
    <name type="synonym">Marijuana</name>
    <dbReference type="NCBI Taxonomy" id="3483"/>
    <lineage>
        <taxon>Eukaryota</taxon>
        <taxon>Viridiplantae</taxon>
        <taxon>Streptophyta</taxon>
        <taxon>Embryophyta</taxon>
        <taxon>Tracheophyta</taxon>
        <taxon>Spermatophyta</taxon>
        <taxon>Magnoliopsida</taxon>
        <taxon>eudicotyledons</taxon>
        <taxon>Gunneridae</taxon>
        <taxon>Pentapetalae</taxon>
        <taxon>rosids</taxon>
        <taxon>fabids</taxon>
        <taxon>Rosales</taxon>
        <taxon>Cannabaceae</taxon>
        <taxon>Cannabis</taxon>
    </lineage>
</organism>
<evidence type="ECO:0000313" key="2">
    <source>
        <dbReference type="EnsemblPlants" id="cds.evm.model.08.1478"/>
    </source>
</evidence>
<evidence type="ECO:0000313" key="3">
    <source>
        <dbReference type="Proteomes" id="UP000596661"/>
    </source>
</evidence>
<dbReference type="OMA" id="MNCESAH"/>
<feature type="compositionally biased region" description="Polar residues" evidence="1">
    <location>
        <begin position="255"/>
        <end position="269"/>
    </location>
</feature>
<dbReference type="Pfam" id="PF14223">
    <property type="entry name" value="Retrotran_gag_2"/>
    <property type="match status" value="1"/>
</dbReference>
<reference evidence="2" key="2">
    <citation type="submission" date="2021-03" db="UniProtKB">
        <authorList>
            <consortium name="EnsemblPlants"/>
        </authorList>
    </citation>
    <scope>IDENTIFICATION</scope>
</reference>
<dbReference type="PANTHER" id="PTHR47481">
    <property type="match status" value="1"/>
</dbReference>
<name>A0A803Q8T6_CANSA</name>
<evidence type="ECO:0000256" key="1">
    <source>
        <dbReference type="SAM" id="MobiDB-lite"/>
    </source>
</evidence>
<feature type="compositionally biased region" description="Low complexity" evidence="1">
    <location>
        <begin position="214"/>
        <end position="228"/>
    </location>
</feature>
<sequence>METSFRVGILLNQDPPQQRIRQPPKSKALVTNPEFVLWHRLDQLLMSWLLSSISESMLGHVMNCESAHDIWHTLELLFSTASRAPMIHLMNQLQNTKKGSLPIDENLLKMKNLVDGLRAVRNQITEEHLILYVVAGLGTDYEVVSKKPPNPNNNCTRGASNGYRGRGRNSSGGRGNNGGRGSYSQNRVIYQLFGRPAQTVQKCYRRFDISFNGSDDSNTNVPSSNSNPQALVASQSSQDDTAWYFDSGASKHVTSDSSNLQQQAPNKGK</sequence>
<reference evidence="2" key="1">
    <citation type="submission" date="2018-11" db="EMBL/GenBank/DDBJ databases">
        <authorList>
            <person name="Grassa J C."/>
        </authorList>
    </citation>
    <scope>NUCLEOTIDE SEQUENCE [LARGE SCALE GENOMIC DNA]</scope>
</reference>
<dbReference type="PANTHER" id="PTHR47481:SF22">
    <property type="entry name" value="RETROTRANSPOSON GAG DOMAIN-CONTAINING PROTEIN"/>
    <property type="match status" value="1"/>
</dbReference>
<dbReference type="AlphaFoldDB" id="A0A803Q8T6"/>
<feature type="compositionally biased region" description="Low complexity" evidence="1">
    <location>
        <begin position="152"/>
        <end position="169"/>
    </location>
</feature>